<accession>A0ABY6BC90</accession>
<dbReference type="Proteomes" id="UP001064632">
    <property type="component" value="Chromosome"/>
</dbReference>
<dbReference type="InterPro" id="IPR015943">
    <property type="entry name" value="WD40/YVTN_repeat-like_dom_sf"/>
</dbReference>
<evidence type="ECO:0000313" key="2">
    <source>
        <dbReference type="EMBL" id="UXI67656.1"/>
    </source>
</evidence>
<proteinExistence type="predicted"/>
<sequence>MSTKLLLGLSSLSAVLLAGCASTSSSLRADHDAHSHAGNKALLIAAQRGKEREGPKQRFDAPREAQRFFVEQRLPPDATELDPKLYEAARRQADQLAWYSSARNSIVQGADYGILNELSSWQSLGPGNIGGRTRVLRFHPSNPNIMYAAAVAGGVWKSTNAGTTWTPLSDLAGNLAVVSMAIDTTNPNRMWVGTGEGVFNGDAARGAGIFVSNDSGNSWNQLPATDNSDFFFVNDLIQSPNSANTLYAATQTGILRSLDSGATWTKVVDSSASGINVFGGCFDLSAIPGGPQDTILGTCGTFGGNATFSALANGVILRNTDAAGAGTWTSVLSSGTPGTQGRSMVAVAPSNPQIVYALVAGGDGAPGTVVDGLLGVWRSADGGATWTPKVQNDGTNANKNLLLTNPVYGRLLECEYGAASEYYNQGWYDLILAVDPVNPDRVWAGGIDLWRSDDQGDNWGIASYWWFNSTDPNYAHADNHGLFFHPNYNGTTNRILYATSDGGIFRTDDATAAVGTDASAGTSNSICGNENLPALTWTNLNNGYNVSQFYNGTVYPSSQTYFGGTQDNGTLRGSDGGPNAWDMINGGDGGYTAVDSTNTQVLYAEFTGISIVKSTDGGANFNDAVTGIADAGMFINPFTMDPNNSSRLWTSGRRLWRTDNAAGNWTQASSNQLSISSPFTSSHRFSAHAVAPGLSDLVVAGTSQGQLYRTTTATTATSATTWTSTTTGANGRPRSGLVGMIAFDPTQNETNPNERTVVAVYASFNSAATFGGGLTAPHVWKSTDGGQTWTGIDGTAGASIPNVPVHSVVIDPTTANAQRIFVGTDIGVFVTTDGGQTWLRENAGGANTIIEWLIAKKNPTTSLWELFAFTHGRSAYKTTFAAGDYLFANGFD</sequence>
<evidence type="ECO:0008006" key="4">
    <source>
        <dbReference type="Google" id="ProtNLM"/>
    </source>
</evidence>
<dbReference type="PROSITE" id="PS51257">
    <property type="entry name" value="PROKAR_LIPOPROTEIN"/>
    <property type="match status" value="1"/>
</dbReference>
<evidence type="ECO:0000256" key="1">
    <source>
        <dbReference type="SAM" id="SignalP"/>
    </source>
</evidence>
<organism evidence="2 3">
    <name type="scientific">Tahibacter amnicola</name>
    <dbReference type="NCBI Taxonomy" id="2976241"/>
    <lineage>
        <taxon>Bacteria</taxon>
        <taxon>Pseudomonadati</taxon>
        <taxon>Pseudomonadota</taxon>
        <taxon>Gammaproteobacteria</taxon>
        <taxon>Lysobacterales</taxon>
        <taxon>Rhodanobacteraceae</taxon>
        <taxon>Tahibacter</taxon>
    </lineage>
</organism>
<evidence type="ECO:0000313" key="3">
    <source>
        <dbReference type="Proteomes" id="UP001064632"/>
    </source>
</evidence>
<reference evidence="2" key="1">
    <citation type="submission" date="2022-09" db="EMBL/GenBank/DDBJ databases">
        <title>Tahibacter sp. nov., isolated from a fresh water.</title>
        <authorList>
            <person name="Baek J.H."/>
            <person name="Lee J.K."/>
            <person name="Kim J.M."/>
            <person name="Jeon C.O."/>
        </authorList>
    </citation>
    <scope>NUCLEOTIDE SEQUENCE</scope>
    <source>
        <strain evidence="2">W38</strain>
    </source>
</reference>
<gene>
    <name evidence="2" type="ORF">N4264_23420</name>
</gene>
<dbReference type="SUPFAM" id="SSF110296">
    <property type="entry name" value="Oligoxyloglucan reducing end-specific cellobiohydrolase"/>
    <property type="match status" value="3"/>
</dbReference>
<dbReference type="RefSeq" id="WP_261694626.1">
    <property type="nucleotide sequence ID" value="NZ_CP104694.1"/>
</dbReference>
<keyword evidence="3" id="KW-1185">Reference proteome</keyword>
<feature type="signal peptide" evidence="1">
    <location>
        <begin position="1"/>
        <end position="29"/>
    </location>
</feature>
<keyword evidence="1" id="KW-0732">Signal</keyword>
<protein>
    <recommendedName>
        <fullName evidence="4">Sortilin (Neurotensin receptor 3)</fullName>
    </recommendedName>
</protein>
<dbReference type="InterPro" id="IPR052025">
    <property type="entry name" value="Xyloglucanase_GH74"/>
</dbReference>
<feature type="chain" id="PRO_5046329557" description="Sortilin (Neurotensin receptor 3)" evidence="1">
    <location>
        <begin position="30"/>
        <end position="892"/>
    </location>
</feature>
<dbReference type="EMBL" id="CP104694">
    <property type="protein sequence ID" value="UXI67656.1"/>
    <property type="molecule type" value="Genomic_DNA"/>
</dbReference>
<dbReference type="PANTHER" id="PTHR43739">
    <property type="entry name" value="XYLOGLUCANASE (EUROFUNG)"/>
    <property type="match status" value="1"/>
</dbReference>
<dbReference type="Gene3D" id="2.130.10.10">
    <property type="entry name" value="YVTN repeat-like/Quinoprotein amine dehydrogenase"/>
    <property type="match status" value="5"/>
</dbReference>
<dbReference type="PANTHER" id="PTHR43739:SF5">
    <property type="entry name" value="EXO-ALPHA-SIALIDASE"/>
    <property type="match status" value="1"/>
</dbReference>
<name>A0ABY6BC90_9GAMM</name>